<feature type="transmembrane region" description="Helical" evidence="1">
    <location>
        <begin position="68"/>
        <end position="85"/>
    </location>
</feature>
<proteinExistence type="predicted"/>
<evidence type="ECO:0000313" key="2">
    <source>
        <dbReference type="EMBL" id="KOB78996.1"/>
    </source>
</evidence>
<keyword evidence="1" id="KW-1133">Transmembrane helix</keyword>
<keyword evidence="1" id="KW-0812">Transmembrane</keyword>
<dbReference type="EMBL" id="JTDY01000077">
    <property type="protein sequence ID" value="KOB78996.1"/>
    <property type="molecule type" value="Genomic_DNA"/>
</dbReference>
<dbReference type="AlphaFoldDB" id="A0A0L7LUV2"/>
<reference evidence="2 3" key="1">
    <citation type="journal article" date="2015" name="Genome Biol. Evol.">
        <title>The genome of winter moth (Operophtera brumata) provides a genomic perspective on sexual dimorphism and phenology.</title>
        <authorList>
            <person name="Derks M.F."/>
            <person name="Smit S."/>
            <person name="Salis L."/>
            <person name="Schijlen E."/>
            <person name="Bossers A."/>
            <person name="Mateman C."/>
            <person name="Pijl A.S."/>
            <person name="de Ridder D."/>
            <person name="Groenen M.A."/>
            <person name="Visser M.E."/>
            <person name="Megens H.J."/>
        </authorList>
    </citation>
    <scope>NUCLEOTIDE SEQUENCE [LARGE SCALE GENOMIC DNA]</scope>
    <source>
        <strain evidence="2">WM2013NL</strain>
        <tissue evidence="2">Head and thorax</tissue>
    </source>
</reference>
<evidence type="ECO:0000256" key="1">
    <source>
        <dbReference type="SAM" id="Phobius"/>
    </source>
</evidence>
<organism evidence="2 3">
    <name type="scientific">Operophtera brumata</name>
    <name type="common">Winter moth</name>
    <name type="synonym">Phalaena brumata</name>
    <dbReference type="NCBI Taxonomy" id="104452"/>
    <lineage>
        <taxon>Eukaryota</taxon>
        <taxon>Metazoa</taxon>
        <taxon>Ecdysozoa</taxon>
        <taxon>Arthropoda</taxon>
        <taxon>Hexapoda</taxon>
        <taxon>Insecta</taxon>
        <taxon>Pterygota</taxon>
        <taxon>Neoptera</taxon>
        <taxon>Endopterygota</taxon>
        <taxon>Lepidoptera</taxon>
        <taxon>Glossata</taxon>
        <taxon>Ditrysia</taxon>
        <taxon>Geometroidea</taxon>
        <taxon>Geometridae</taxon>
        <taxon>Larentiinae</taxon>
        <taxon>Operophtera</taxon>
    </lineage>
</organism>
<keyword evidence="1" id="KW-0472">Membrane</keyword>
<comment type="caution">
    <text evidence="2">The sequence shown here is derived from an EMBL/GenBank/DDBJ whole genome shotgun (WGS) entry which is preliminary data.</text>
</comment>
<name>A0A0L7LUV2_OPEBR</name>
<protein>
    <submittedName>
        <fullName evidence="2">Amyloid protein</fullName>
    </submittedName>
</protein>
<keyword evidence="3" id="KW-1185">Reference proteome</keyword>
<sequence length="114" mass="12665">MRVRYPPSGIPLTRAGFIVPSLSLPGGSIYTTLYGYICRTTISTQVFGVRYSRLVATRVLGSIADAKMSRAVLFISVFAIFLDVLHAGQVRRNQNHHLRTHIKAPDIKIRLEGP</sequence>
<evidence type="ECO:0000313" key="3">
    <source>
        <dbReference type="Proteomes" id="UP000037510"/>
    </source>
</evidence>
<accession>A0A0L7LUV2</accession>
<gene>
    <name evidence="2" type="ORF">OBRU01_00708</name>
</gene>
<dbReference type="Proteomes" id="UP000037510">
    <property type="component" value="Unassembled WGS sequence"/>
</dbReference>